<evidence type="ECO:0000313" key="2">
    <source>
        <dbReference type="EMBL" id="SNR52874.1"/>
    </source>
</evidence>
<sequence>MNQIFKQFVIALFLFVGLAFALHLLLLNVADLPLFENKIIASYIVNIILALIIFTGLFLLRNKFKNQIGFLFMGGSFLKFFVFFLFFLPVFKEDGTTDKLEFASFFVPYAVCLLIETLGVMRLLRD</sequence>
<evidence type="ECO:0000313" key="3">
    <source>
        <dbReference type="Proteomes" id="UP000198412"/>
    </source>
</evidence>
<protein>
    <recommendedName>
        <fullName evidence="4">ATP synthase protein I</fullName>
    </recommendedName>
</protein>
<feature type="transmembrane region" description="Helical" evidence="1">
    <location>
        <begin position="39"/>
        <end position="60"/>
    </location>
</feature>
<name>A0A238X3B8_9FLAO</name>
<dbReference type="Proteomes" id="UP000198412">
    <property type="component" value="Unassembled WGS sequence"/>
</dbReference>
<accession>A0A238X3B8</accession>
<feature type="transmembrane region" description="Helical" evidence="1">
    <location>
        <begin position="7"/>
        <end position="27"/>
    </location>
</feature>
<feature type="transmembrane region" description="Helical" evidence="1">
    <location>
        <begin position="102"/>
        <end position="124"/>
    </location>
</feature>
<evidence type="ECO:0000256" key="1">
    <source>
        <dbReference type="SAM" id="Phobius"/>
    </source>
</evidence>
<feature type="transmembrane region" description="Helical" evidence="1">
    <location>
        <begin position="69"/>
        <end position="90"/>
    </location>
</feature>
<dbReference type="OrthoDB" id="1451982at2"/>
<organism evidence="2 3">
    <name type="scientific">Lutibacter flavus</name>
    <dbReference type="NCBI Taxonomy" id="691689"/>
    <lineage>
        <taxon>Bacteria</taxon>
        <taxon>Pseudomonadati</taxon>
        <taxon>Bacteroidota</taxon>
        <taxon>Flavobacteriia</taxon>
        <taxon>Flavobacteriales</taxon>
        <taxon>Flavobacteriaceae</taxon>
        <taxon>Lutibacter</taxon>
    </lineage>
</organism>
<evidence type="ECO:0008006" key="4">
    <source>
        <dbReference type="Google" id="ProtNLM"/>
    </source>
</evidence>
<dbReference type="RefSeq" id="WP_089377803.1">
    <property type="nucleotide sequence ID" value="NZ_FZNX01000002.1"/>
</dbReference>
<keyword evidence="1" id="KW-0472">Membrane</keyword>
<proteinExistence type="predicted"/>
<dbReference type="AlphaFoldDB" id="A0A238X3B8"/>
<gene>
    <name evidence="2" type="ORF">SAMN04488111_1487</name>
</gene>
<keyword evidence="3" id="KW-1185">Reference proteome</keyword>
<reference evidence="3" key="1">
    <citation type="submission" date="2017-06" db="EMBL/GenBank/DDBJ databases">
        <authorList>
            <person name="Varghese N."/>
            <person name="Submissions S."/>
        </authorList>
    </citation>
    <scope>NUCLEOTIDE SEQUENCE [LARGE SCALE GENOMIC DNA]</scope>
    <source>
        <strain evidence="3">DSM 27993</strain>
    </source>
</reference>
<dbReference type="EMBL" id="FZNX01000002">
    <property type="protein sequence ID" value="SNR52874.1"/>
    <property type="molecule type" value="Genomic_DNA"/>
</dbReference>
<keyword evidence="1" id="KW-0812">Transmembrane</keyword>
<keyword evidence="1" id="KW-1133">Transmembrane helix</keyword>